<dbReference type="GeneID" id="36842720"/>
<reference evidence="1" key="1">
    <citation type="journal article" date="2018" name="Nat. Commun.">
        <title>Diversity and evolution of the emerging Pandoraviridae family.</title>
        <authorList>
            <person name="Legendre M."/>
            <person name="Fabre E."/>
            <person name="Poirot O."/>
            <person name="Jeudy S."/>
            <person name="Lartigue A."/>
            <person name="Alempic J.M."/>
            <person name="Beucher L."/>
            <person name="Philippe N."/>
            <person name="Bertaux L."/>
            <person name="Christo-Foroux E."/>
            <person name="Labadie K."/>
            <person name="Coute Y."/>
            <person name="Abergel C."/>
            <person name="Claverie J.M."/>
        </authorList>
    </citation>
    <scope>NUCLEOTIDE SEQUENCE [LARGE SCALE GENOMIC DNA]</scope>
    <source>
        <strain evidence="1">Neocaledonia</strain>
    </source>
</reference>
<accession>A0A2U7UC21</accession>
<organism evidence="1">
    <name type="scientific">Pandoravirus neocaledonia</name>
    <dbReference type="NCBI Taxonomy" id="2107708"/>
    <lineage>
        <taxon>Viruses</taxon>
        <taxon>Pandoravirus</taxon>
    </lineage>
</organism>
<sequence>MATAACTHNGLAGRMPIEILAFILNGHTRAPPSPHDAHVTWDQRFDRCTRDSSVDVAAKRLCAATANKADRRPCRPLLDPRWRFAARATCRLWRDIVQQPSLSDAAVLSAHDPLSRRGPPHDQTLRAAWLSGRIVCASAAADFIRAHRDTWAHTPDAAVAWCIDKTNATRKQAAVALVASGVGWAVGHAIDSQWPRLMFCSVLAHSLRGCGDKLFQSMSYHTVYKEHATCEIDYRDGSDHPAALAAALVAVSLRHGSYAHFCALCEVIGHTPRPVASALHAIKGNQPDVLTTLLRNHHAVASESRLWCAAAASADPACFARLLELSPTPPCAPPGTESRLAEWLADAVCMDRHSVIRLCDAKGIAFDRTEAFALAARHGSTRAMALLAPTLGVPIDHDTVHAFVVRAMGKGRKPFDDDTVCGIAWLADVLGYAPRCGTDDMRQLVDRACATGNASCRLVYVAERWHLAFAALPCEVIRAAFIQSSIEVIHNPIRMAGHLAMVLDRAHACDTDATVTAAAIDKLDLWGAIISRLDVDGYGPTATATLFVRALCGLIVGHAPPPIDVASVTGLYDRIRACADGNKDGCRSERVARTLEPFERALCRWCVPRTVRAADLFPAGVACATRSWAGRIYAAHVLKGLADRGLLGADGAI</sequence>
<protein>
    <recommendedName>
        <fullName evidence="2">F-box incomplete domain containing protein</fullName>
    </recommendedName>
</protein>
<evidence type="ECO:0008006" key="2">
    <source>
        <dbReference type="Google" id="ProtNLM"/>
    </source>
</evidence>
<evidence type="ECO:0000313" key="1">
    <source>
        <dbReference type="EMBL" id="AVK76007.1"/>
    </source>
</evidence>
<proteinExistence type="predicted"/>
<name>A0A2U7UC21_9VIRU</name>
<dbReference type="Proteomes" id="UP000249287">
    <property type="component" value="Segment"/>
</dbReference>
<dbReference type="RefSeq" id="YP_009482010.1">
    <property type="nucleotide sequence ID" value="NC_037666.1"/>
</dbReference>
<dbReference type="KEGG" id="vg:36842720"/>
<gene>
    <name evidence="1" type="ORF">pneo_cds_400</name>
</gene>
<dbReference type="EMBL" id="MG011690">
    <property type="protein sequence ID" value="AVK76007.1"/>
    <property type="molecule type" value="Genomic_DNA"/>
</dbReference>